<evidence type="ECO:0000259" key="5">
    <source>
        <dbReference type="SMART" id="SM00226"/>
    </source>
</evidence>
<comment type="caution">
    <text evidence="6">The sequence shown here is derived from an EMBL/GenBank/DDBJ whole genome shotgun (WGS) entry which is preliminary data.</text>
</comment>
<feature type="active site" description="Nucleophile" evidence="4">
    <location>
        <position position="25"/>
    </location>
</feature>
<keyword evidence="3" id="KW-0904">Protein phosphatase</keyword>
<dbReference type="SMART" id="SM00226">
    <property type="entry name" value="LMWPc"/>
    <property type="match status" value="1"/>
</dbReference>
<accession>A0A921GNE1</accession>
<name>A0A921GNE1_9MICO</name>
<dbReference type="InterPro" id="IPR036196">
    <property type="entry name" value="Ptyr_pPase_sf"/>
</dbReference>
<dbReference type="PANTHER" id="PTHR11717">
    <property type="entry name" value="LOW MOLECULAR WEIGHT PROTEIN TYROSINE PHOSPHATASE"/>
    <property type="match status" value="1"/>
</dbReference>
<keyword evidence="2" id="KW-0378">Hydrolase</keyword>
<evidence type="ECO:0000256" key="3">
    <source>
        <dbReference type="ARBA" id="ARBA00022912"/>
    </source>
</evidence>
<dbReference type="InterPro" id="IPR023485">
    <property type="entry name" value="Ptyr_pPase"/>
</dbReference>
<dbReference type="Gene3D" id="3.40.50.2300">
    <property type="match status" value="1"/>
</dbReference>
<dbReference type="Pfam" id="PF01451">
    <property type="entry name" value="LMWPc"/>
    <property type="match status" value="1"/>
</dbReference>
<sequence>MTSIRPADPAGTGEHDRSRSVLVVCTANICRSPLAEGLLQVQVDDLDLAVGSAGTRALVGHPPIPESVDYLRRRTGLTLTHRGRQMTSQLILGSGVVLTMTERQRAEVVRLVPGALRRVFTLRQFVRLAPHLPEGTSYQGVDELAEAAARCRALAGPPEPGDDDIVDPYGGSPEMYEHSFALIARATSRIADVLRSRLRCPAAEPTTPAR</sequence>
<evidence type="ECO:0000256" key="2">
    <source>
        <dbReference type="ARBA" id="ARBA00022801"/>
    </source>
</evidence>
<gene>
    <name evidence="6" type="ORF">K8W24_06070</name>
</gene>
<dbReference type="GO" id="GO:0004725">
    <property type="term" value="F:protein tyrosine phosphatase activity"/>
    <property type="evidence" value="ECO:0007669"/>
    <property type="project" value="InterPro"/>
</dbReference>
<protein>
    <submittedName>
        <fullName evidence="6">Low molecular weight phosphatase family protein</fullName>
    </submittedName>
</protein>
<dbReference type="Proteomes" id="UP000775129">
    <property type="component" value="Unassembled WGS sequence"/>
</dbReference>
<dbReference type="EMBL" id="DYWO01000178">
    <property type="protein sequence ID" value="HJF49351.1"/>
    <property type="molecule type" value="Genomic_DNA"/>
</dbReference>
<evidence type="ECO:0000256" key="1">
    <source>
        <dbReference type="ARBA" id="ARBA00011063"/>
    </source>
</evidence>
<dbReference type="PANTHER" id="PTHR11717:SF31">
    <property type="entry name" value="LOW MOLECULAR WEIGHT PROTEIN-TYROSINE-PHOSPHATASE ETP-RELATED"/>
    <property type="match status" value="1"/>
</dbReference>
<dbReference type="InterPro" id="IPR017867">
    <property type="entry name" value="Tyr_phospatase_low_mol_wt"/>
</dbReference>
<dbReference type="AlphaFoldDB" id="A0A921GNE1"/>
<evidence type="ECO:0000313" key="6">
    <source>
        <dbReference type="EMBL" id="HJF49351.1"/>
    </source>
</evidence>
<dbReference type="SUPFAM" id="SSF52788">
    <property type="entry name" value="Phosphotyrosine protein phosphatases I"/>
    <property type="match status" value="1"/>
</dbReference>
<reference evidence="6" key="2">
    <citation type="submission" date="2021-09" db="EMBL/GenBank/DDBJ databases">
        <authorList>
            <person name="Gilroy R."/>
        </authorList>
    </citation>
    <scope>NUCLEOTIDE SEQUENCE</scope>
    <source>
        <strain evidence="6">1647</strain>
    </source>
</reference>
<comment type="similarity">
    <text evidence="1">Belongs to the low molecular weight phosphotyrosine protein phosphatase family.</text>
</comment>
<dbReference type="InterPro" id="IPR050438">
    <property type="entry name" value="LMW_PTPase"/>
</dbReference>
<feature type="active site" evidence="4">
    <location>
        <position position="31"/>
    </location>
</feature>
<feature type="domain" description="Phosphotyrosine protein phosphatase I" evidence="5">
    <location>
        <begin position="19"/>
        <end position="193"/>
    </location>
</feature>
<proteinExistence type="inferred from homology"/>
<evidence type="ECO:0000313" key="7">
    <source>
        <dbReference type="Proteomes" id="UP000775129"/>
    </source>
</evidence>
<dbReference type="PRINTS" id="PR00719">
    <property type="entry name" value="LMWPTPASE"/>
</dbReference>
<reference evidence="6" key="1">
    <citation type="journal article" date="2021" name="PeerJ">
        <title>Extensive microbial diversity within the chicken gut microbiome revealed by metagenomics and culture.</title>
        <authorList>
            <person name="Gilroy R."/>
            <person name="Ravi A."/>
            <person name="Getino M."/>
            <person name="Pursley I."/>
            <person name="Horton D.L."/>
            <person name="Alikhan N.F."/>
            <person name="Baker D."/>
            <person name="Gharbi K."/>
            <person name="Hall N."/>
            <person name="Watson M."/>
            <person name="Adriaenssens E.M."/>
            <person name="Foster-Nyarko E."/>
            <person name="Jarju S."/>
            <person name="Secka A."/>
            <person name="Antonio M."/>
            <person name="Oren A."/>
            <person name="Chaudhuri R.R."/>
            <person name="La Ragione R."/>
            <person name="Hildebrand F."/>
            <person name="Pallen M.J."/>
        </authorList>
    </citation>
    <scope>NUCLEOTIDE SEQUENCE</scope>
    <source>
        <strain evidence="6">1647</strain>
    </source>
</reference>
<organism evidence="6 7">
    <name type="scientific">Brachybacterium paraconglomeratum</name>
    <dbReference type="NCBI Taxonomy" id="173362"/>
    <lineage>
        <taxon>Bacteria</taxon>
        <taxon>Bacillati</taxon>
        <taxon>Actinomycetota</taxon>
        <taxon>Actinomycetes</taxon>
        <taxon>Micrococcales</taxon>
        <taxon>Dermabacteraceae</taxon>
        <taxon>Brachybacterium</taxon>
    </lineage>
</organism>
<evidence type="ECO:0000256" key="4">
    <source>
        <dbReference type="PIRSR" id="PIRSR617867-1"/>
    </source>
</evidence>